<organism evidence="2 3">
    <name type="scientific">Alkalicoccus halolimnae</name>
    <dbReference type="NCBI Taxonomy" id="1667239"/>
    <lineage>
        <taxon>Bacteria</taxon>
        <taxon>Bacillati</taxon>
        <taxon>Bacillota</taxon>
        <taxon>Bacilli</taxon>
        <taxon>Bacillales</taxon>
        <taxon>Bacillaceae</taxon>
        <taxon>Alkalicoccus</taxon>
    </lineage>
</organism>
<reference evidence="2 3" key="1">
    <citation type="submission" date="2024-01" db="EMBL/GenBank/DDBJ databases">
        <title>Complete Genome Sequence of Alkalicoccus halolimnae BZ-SZ-XJ29T, a Moderately Halophilic Bacterium Isolated from a Salt Lake.</title>
        <authorList>
            <person name="Zhao B."/>
        </authorList>
    </citation>
    <scope>NUCLEOTIDE SEQUENCE [LARGE SCALE GENOMIC DNA]</scope>
    <source>
        <strain evidence="2 3">BZ-SZ-XJ29</strain>
    </source>
</reference>
<dbReference type="CDD" id="cd06588">
    <property type="entry name" value="PhnB_like"/>
    <property type="match status" value="1"/>
</dbReference>
<dbReference type="PANTHER" id="PTHR33990">
    <property type="entry name" value="PROTEIN YJDN-RELATED"/>
    <property type="match status" value="1"/>
</dbReference>
<feature type="domain" description="PhnB-like" evidence="1">
    <location>
        <begin position="6"/>
        <end position="120"/>
    </location>
</feature>
<dbReference type="InterPro" id="IPR028973">
    <property type="entry name" value="PhnB-like"/>
</dbReference>
<dbReference type="InterPro" id="IPR009725">
    <property type="entry name" value="3_dmu_93_MTrfase"/>
</dbReference>
<gene>
    <name evidence="2" type="ORF">FTX54_004480</name>
</gene>
<accession>A0A5C7FFQ5</accession>
<dbReference type="SUPFAM" id="SSF54593">
    <property type="entry name" value="Glyoxalase/Bleomycin resistance protein/Dihydroxybiphenyl dioxygenase"/>
    <property type="match status" value="1"/>
</dbReference>
<keyword evidence="3" id="KW-1185">Reference proteome</keyword>
<dbReference type="Pfam" id="PF06983">
    <property type="entry name" value="3-dmu-9_3-mt"/>
    <property type="match status" value="1"/>
</dbReference>
<dbReference type="Gene3D" id="3.10.180.10">
    <property type="entry name" value="2,3-Dihydroxybiphenyl 1,2-Dioxygenase, domain 1"/>
    <property type="match status" value="1"/>
</dbReference>
<dbReference type="InterPro" id="IPR029068">
    <property type="entry name" value="Glyas_Bleomycin-R_OHBP_Dase"/>
</dbReference>
<evidence type="ECO:0000313" key="2">
    <source>
        <dbReference type="EMBL" id="WWD80821.1"/>
    </source>
</evidence>
<sequence>MGISTQKIVPSLWFDSQAEEAAKFYCSIFEDSAVTKTRYYGESGPGPAGSVMVVEFELEGQPFIGLNGGPHFTFNPAVSFTIHCSSQEEVDYYWNKLLVGGREDQCGWLQDQFGLSWQVVPDALTEMLQDENAEKAQAAMQAMLQMKKIIIADVEKSYKEAG</sequence>
<dbReference type="KEGG" id="ahal:FTX54_004480"/>
<evidence type="ECO:0000259" key="1">
    <source>
        <dbReference type="Pfam" id="PF06983"/>
    </source>
</evidence>
<name>A0A5C7FFQ5_9BACI</name>
<dbReference type="AlphaFoldDB" id="A0A5C7FFQ5"/>
<proteinExistence type="predicted"/>
<dbReference type="EMBL" id="CP144914">
    <property type="protein sequence ID" value="WWD80821.1"/>
    <property type="molecule type" value="Genomic_DNA"/>
</dbReference>
<dbReference type="PANTHER" id="PTHR33990:SF2">
    <property type="entry name" value="PHNB-LIKE DOMAIN-CONTAINING PROTEIN"/>
    <property type="match status" value="1"/>
</dbReference>
<dbReference type="Proteomes" id="UP000321816">
    <property type="component" value="Chromosome"/>
</dbReference>
<dbReference type="OrthoDB" id="9806473at2"/>
<dbReference type="RefSeq" id="WP_147803257.1">
    <property type="nucleotide sequence ID" value="NZ_CP144914.1"/>
</dbReference>
<evidence type="ECO:0000313" key="3">
    <source>
        <dbReference type="Proteomes" id="UP000321816"/>
    </source>
</evidence>
<protein>
    <submittedName>
        <fullName evidence="2">VOC family protein</fullName>
    </submittedName>
</protein>
<dbReference type="PIRSF" id="PIRSF021700">
    <property type="entry name" value="3_dmu_93_MTrfase"/>
    <property type="match status" value="1"/>
</dbReference>